<keyword evidence="4 10" id="KW-1133">Transmembrane helix</keyword>
<evidence type="ECO:0000256" key="2">
    <source>
        <dbReference type="ARBA" id="ARBA00010663"/>
    </source>
</evidence>
<feature type="transmembrane region" description="Helical" evidence="10">
    <location>
        <begin position="101"/>
        <end position="121"/>
    </location>
</feature>
<dbReference type="GO" id="GO:0005886">
    <property type="term" value="C:plasma membrane"/>
    <property type="evidence" value="ECO:0007669"/>
    <property type="project" value="TreeGrafter"/>
</dbReference>
<evidence type="ECO:0000256" key="9">
    <source>
        <dbReference type="RuleBase" id="RU000688"/>
    </source>
</evidence>
<evidence type="ECO:0000256" key="6">
    <source>
        <dbReference type="ARBA" id="ARBA00023136"/>
    </source>
</evidence>
<dbReference type="GO" id="GO:0004930">
    <property type="term" value="F:G protein-coupled receptor activity"/>
    <property type="evidence" value="ECO:0007669"/>
    <property type="project" value="UniProtKB-KW"/>
</dbReference>
<reference evidence="12" key="1">
    <citation type="submission" date="2023-07" db="EMBL/GenBank/DDBJ databases">
        <title>Chromosome-level genome assembly of Artemia franciscana.</title>
        <authorList>
            <person name="Jo E."/>
        </authorList>
    </citation>
    <scope>NUCLEOTIDE SEQUENCE</scope>
    <source>
        <tissue evidence="12">Whole body</tissue>
    </source>
</reference>
<name>A0AA88H684_ARTSF</name>
<feature type="transmembrane region" description="Helical" evidence="10">
    <location>
        <begin position="142"/>
        <end position="166"/>
    </location>
</feature>
<keyword evidence="6 10" id="KW-0472">Membrane</keyword>
<keyword evidence="3 9" id="KW-0812">Transmembrane</keyword>
<dbReference type="AlphaFoldDB" id="A0AA88H684"/>
<protein>
    <recommendedName>
        <fullName evidence="11">G-protein coupled receptors family 1 profile domain-containing protein</fullName>
    </recommendedName>
</protein>
<keyword evidence="5 9" id="KW-0297">G-protein coupled receptor</keyword>
<dbReference type="Gene3D" id="1.20.1070.10">
    <property type="entry name" value="Rhodopsin 7-helix transmembrane proteins"/>
    <property type="match status" value="1"/>
</dbReference>
<dbReference type="PROSITE" id="PS00237">
    <property type="entry name" value="G_PROTEIN_RECEP_F1_1"/>
    <property type="match status" value="1"/>
</dbReference>
<dbReference type="SUPFAM" id="SSF81321">
    <property type="entry name" value="Family A G protein-coupled receptor-like"/>
    <property type="match status" value="1"/>
</dbReference>
<feature type="transmembrane region" description="Helical" evidence="10">
    <location>
        <begin position="60"/>
        <end position="81"/>
    </location>
</feature>
<dbReference type="PRINTS" id="PR00237">
    <property type="entry name" value="GPCRRHODOPSN"/>
</dbReference>
<keyword evidence="13" id="KW-1185">Reference proteome</keyword>
<evidence type="ECO:0000259" key="11">
    <source>
        <dbReference type="PROSITE" id="PS50262"/>
    </source>
</evidence>
<keyword evidence="8 9" id="KW-0807">Transducer</keyword>
<evidence type="ECO:0000256" key="7">
    <source>
        <dbReference type="ARBA" id="ARBA00023170"/>
    </source>
</evidence>
<evidence type="ECO:0000256" key="5">
    <source>
        <dbReference type="ARBA" id="ARBA00023040"/>
    </source>
</evidence>
<organism evidence="12 13">
    <name type="scientific">Artemia franciscana</name>
    <name type="common">Brine shrimp</name>
    <name type="synonym">Artemia sanfranciscana</name>
    <dbReference type="NCBI Taxonomy" id="6661"/>
    <lineage>
        <taxon>Eukaryota</taxon>
        <taxon>Metazoa</taxon>
        <taxon>Ecdysozoa</taxon>
        <taxon>Arthropoda</taxon>
        <taxon>Crustacea</taxon>
        <taxon>Branchiopoda</taxon>
        <taxon>Anostraca</taxon>
        <taxon>Artemiidae</taxon>
        <taxon>Artemia</taxon>
    </lineage>
</organism>
<keyword evidence="7 9" id="KW-0675">Receptor</keyword>
<evidence type="ECO:0000256" key="10">
    <source>
        <dbReference type="SAM" id="Phobius"/>
    </source>
</evidence>
<dbReference type="Pfam" id="PF00001">
    <property type="entry name" value="7tm_1"/>
    <property type="match status" value="1"/>
</dbReference>
<dbReference type="Proteomes" id="UP001187531">
    <property type="component" value="Unassembled WGS sequence"/>
</dbReference>
<sequence>METTTFAPNATNVTNPEFPAYMAFSMTIVCTVVFLIGLLGNALVPVILWTNKELRSSTNFFLLNLSLADILVLGVCMPPVIVEINNEPEVWLLGKFMCSLVPFIEMTVAHVSVLTIIAISVERYYVVTKPLRAGYTCTRMRALLIVGGVWFFGTLITCPLLVIAQFDPGKDSAPTCFTYVNTFWPSFYFTTVISLLYIIPLVMLIVIYCVISSHLVATPYSLQGRQSENSNLRARKQVVAMLAAVVVCFFLCLLPFRIFTLWIIFVKEADIQSLGFHTYYNILNFCRVMQYINSAINPVLYNLMSSKFRDAFSRALGITFGNKKIFRFTSHPNTFNTGSTGSSSLSKSKIVDPALGVTQLVPQPFITRYGRQGRYVCANKYFQRQSSTGSVLNSETSIKSSKTDELRILNDAQCLKDYDRV</sequence>
<gene>
    <name evidence="12" type="ORF">QYM36_018731</name>
</gene>
<dbReference type="PANTHER" id="PTHR24243:SF233">
    <property type="entry name" value="THYROTROPIN-RELEASING HORMONE RECEPTOR"/>
    <property type="match status" value="1"/>
</dbReference>
<dbReference type="InterPro" id="IPR017452">
    <property type="entry name" value="GPCR_Rhodpsn_7TM"/>
</dbReference>
<proteinExistence type="inferred from homology"/>
<evidence type="ECO:0000256" key="3">
    <source>
        <dbReference type="ARBA" id="ARBA00022692"/>
    </source>
</evidence>
<evidence type="ECO:0000256" key="1">
    <source>
        <dbReference type="ARBA" id="ARBA00004141"/>
    </source>
</evidence>
<evidence type="ECO:0000313" key="12">
    <source>
        <dbReference type="EMBL" id="KAK2702665.1"/>
    </source>
</evidence>
<comment type="similarity">
    <text evidence="2 9">Belongs to the G-protein coupled receptor 1 family.</text>
</comment>
<evidence type="ECO:0000256" key="4">
    <source>
        <dbReference type="ARBA" id="ARBA00022989"/>
    </source>
</evidence>
<dbReference type="PANTHER" id="PTHR24243">
    <property type="entry name" value="G-PROTEIN COUPLED RECEPTOR"/>
    <property type="match status" value="1"/>
</dbReference>
<feature type="transmembrane region" description="Helical" evidence="10">
    <location>
        <begin position="238"/>
        <end position="265"/>
    </location>
</feature>
<dbReference type="InterPro" id="IPR000276">
    <property type="entry name" value="GPCR_Rhodpsn"/>
</dbReference>
<evidence type="ECO:0000313" key="13">
    <source>
        <dbReference type="Proteomes" id="UP001187531"/>
    </source>
</evidence>
<accession>A0AA88H684</accession>
<dbReference type="EMBL" id="JAVRJZ010000202">
    <property type="protein sequence ID" value="KAK2702665.1"/>
    <property type="molecule type" value="Genomic_DNA"/>
</dbReference>
<feature type="transmembrane region" description="Helical" evidence="10">
    <location>
        <begin position="186"/>
        <end position="217"/>
    </location>
</feature>
<feature type="domain" description="G-protein coupled receptors family 1 profile" evidence="11">
    <location>
        <begin position="40"/>
        <end position="301"/>
    </location>
</feature>
<feature type="transmembrane region" description="Helical" evidence="10">
    <location>
        <begin position="20"/>
        <end position="48"/>
    </location>
</feature>
<dbReference type="PROSITE" id="PS50262">
    <property type="entry name" value="G_PROTEIN_RECEP_F1_2"/>
    <property type="match status" value="1"/>
</dbReference>
<comment type="caution">
    <text evidence="12">The sequence shown here is derived from an EMBL/GenBank/DDBJ whole genome shotgun (WGS) entry which is preliminary data.</text>
</comment>
<comment type="subcellular location">
    <subcellularLocation>
        <location evidence="1">Membrane</location>
        <topology evidence="1">Multi-pass membrane protein</topology>
    </subcellularLocation>
</comment>
<evidence type="ECO:0000256" key="8">
    <source>
        <dbReference type="ARBA" id="ARBA00023224"/>
    </source>
</evidence>